<name>A0AAW0MDY6_9GOBI</name>
<accession>A0AAW0MDY6</accession>
<dbReference type="Proteomes" id="UP001460270">
    <property type="component" value="Unassembled WGS sequence"/>
</dbReference>
<keyword evidence="2" id="KW-1185">Reference proteome</keyword>
<proteinExistence type="predicted"/>
<dbReference type="AlphaFoldDB" id="A0AAW0MDY6"/>
<organism evidence="1 2">
    <name type="scientific">Mugilogobius chulae</name>
    <name type="common">yellowstripe goby</name>
    <dbReference type="NCBI Taxonomy" id="88201"/>
    <lineage>
        <taxon>Eukaryota</taxon>
        <taxon>Metazoa</taxon>
        <taxon>Chordata</taxon>
        <taxon>Craniata</taxon>
        <taxon>Vertebrata</taxon>
        <taxon>Euteleostomi</taxon>
        <taxon>Actinopterygii</taxon>
        <taxon>Neopterygii</taxon>
        <taxon>Teleostei</taxon>
        <taxon>Neoteleostei</taxon>
        <taxon>Acanthomorphata</taxon>
        <taxon>Gobiaria</taxon>
        <taxon>Gobiiformes</taxon>
        <taxon>Gobioidei</taxon>
        <taxon>Gobiidae</taxon>
        <taxon>Gobionellinae</taxon>
        <taxon>Mugilogobius</taxon>
    </lineage>
</organism>
<dbReference type="EMBL" id="JBBPFD010000674">
    <property type="protein sequence ID" value="KAK7877760.1"/>
    <property type="molecule type" value="Genomic_DNA"/>
</dbReference>
<evidence type="ECO:0000313" key="1">
    <source>
        <dbReference type="EMBL" id="KAK7877760.1"/>
    </source>
</evidence>
<comment type="caution">
    <text evidence="1">The sequence shown here is derived from an EMBL/GenBank/DDBJ whole genome shotgun (WGS) entry which is preliminary data.</text>
</comment>
<reference evidence="2" key="1">
    <citation type="submission" date="2024-04" db="EMBL/GenBank/DDBJ databases">
        <title>Salinicola lusitanus LLJ914,a marine bacterium isolated from the Okinawa Trough.</title>
        <authorList>
            <person name="Li J."/>
        </authorList>
    </citation>
    <scope>NUCLEOTIDE SEQUENCE [LARGE SCALE GENOMIC DNA]</scope>
</reference>
<evidence type="ECO:0000313" key="2">
    <source>
        <dbReference type="Proteomes" id="UP001460270"/>
    </source>
</evidence>
<sequence length="181" mass="19786">MKKVAAYNPEITPEAGVRCSFSVGCVNSHVKPDVVVGEKTASGPERHGIKAGLSGLRTIKLTADTMKVAVLLLLLHLVGFCSANCAGKPTTIKLGRVLLWKSVYWDYSGKPDLYVTIWDGKKKIGSSPIKYGHTFTYNHDIKIKKLKGPLTVTLIDYVGRFVVLLMNQMCEPNAEIPGLID</sequence>
<gene>
    <name evidence="1" type="ORF">WMY93_030574</name>
</gene>
<protein>
    <submittedName>
        <fullName evidence="1">Uncharacterized protein</fullName>
    </submittedName>
</protein>